<reference evidence="2 3" key="1">
    <citation type="journal article" date="2020" name="ISME J.">
        <title>Uncovering the hidden diversity of litter-decomposition mechanisms in mushroom-forming fungi.</title>
        <authorList>
            <person name="Floudas D."/>
            <person name="Bentzer J."/>
            <person name="Ahren D."/>
            <person name="Johansson T."/>
            <person name="Persson P."/>
            <person name="Tunlid A."/>
        </authorList>
    </citation>
    <scope>NUCLEOTIDE SEQUENCE [LARGE SCALE GENOMIC DNA]</scope>
    <source>
        <strain evidence="2 3">CBS 661.87</strain>
    </source>
</reference>
<dbReference type="Proteomes" id="UP000565441">
    <property type="component" value="Unassembled WGS sequence"/>
</dbReference>
<feature type="compositionally biased region" description="Low complexity" evidence="1">
    <location>
        <begin position="28"/>
        <end position="43"/>
    </location>
</feature>
<feature type="compositionally biased region" description="Basic and acidic residues" evidence="1">
    <location>
        <begin position="9"/>
        <end position="18"/>
    </location>
</feature>
<feature type="region of interest" description="Disordered" evidence="1">
    <location>
        <begin position="1"/>
        <end position="56"/>
    </location>
</feature>
<comment type="caution">
    <text evidence="2">The sequence shown here is derived from an EMBL/GenBank/DDBJ whole genome shotgun (WGS) entry which is preliminary data.</text>
</comment>
<evidence type="ECO:0000313" key="3">
    <source>
        <dbReference type="Proteomes" id="UP000565441"/>
    </source>
</evidence>
<proteinExistence type="predicted"/>
<feature type="region of interest" description="Disordered" evidence="1">
    <location>
        <begin position="87"/>
        <end position="119"/>
    </location>
</feature>
<gene>
    <name evidence="2" type="ORF">D9615_009304</name>
</gene>
<dbReference type="EMBL" id="JAACJP010000043">
    <property type="protein sequence ID" value="KAF5372340.1"/>
    <property type="molecule type" value="Genomic_DNA"/>
</dbReference>
<organism evidence="2 3">
    <name type="scientific">Tricholomella constricta</name>
    <dbReference type="NCBI Taxonomy" id="117010"/>
    <lineage>
        <taxon>Eukaryota</taxon>
        <taxon>Fungi</taxon>
        <taxon>Dikarya</taxon>
        <taxon>Basidiomycota</taxon>
        <taxon>Agaricomycotina</taxon>
        <taxon>Agaricomycetes</taxon>
        <taxon>Agaricomycetidae</taxon>
        <taxon>Agaricales</taxon>
        <taxon>Tricholomatineae</taxon>
        <taxon>Lyophyllaceae</taxon>
        <taxon>Tricholomella</taxon>
    </lineage>
</organism>
<protein>
    <submittedName>
        <fullName evidence="2">Uncharacterized protein</fullName>
    </submittedName>
</protein>
<feature type="compositionally biased region" description="Basic and acidic residues" evidence="1">
    <location>
        <begin position="46"/>
        <end position="56"/>
    </location>
</feature>
<name>A0A8H5GWQ1_9AGAR</name>
<accession>A0A8H5GWQ1</accession>
<evidence type="ECO:0000256" key="1">
    <source>
        <dbReference type="SAM" id="MobiDB-lite"/>
    </source>
</evidence>
<sequence>MRSGRKGGRKQEREKGSKVDSLGKLPPSLAAAATAALSLSSASRGTVERKPMRGRDIYEAQVTIDTADGEIPYKDCLERVPAGGACCSASREREVGTPSRDEREKEFKADASRHKSNSQRLAREFKQLQERYDALADVKERAAARYKIDYAKWRKFRDWIFTEEAEHSKDRNEVGITEEEKRSRYMASLMRKKMIWK</sequence>
<feature type="compositionally biased region" description="Basic and acidic residues" evidence="1">
    <location>
        <begin position="90"/>
        <end position="113"/>
    </location>
</feature>
<keyword evidence="3" id="KW-1185">Reference proteome</keyword>
<evidence type="ECO:0000313" key="2">
    <source>
        <dbReference type="EMBL" id="KAF5372340.1"/>
    </source>
</evidence>
<dbReference type="OrthoDB" id="5801062at2759"/>
<dbReference type="AlphaFoldDB" id="A0A8H5GWQ1"/>